<evidence type="ECO:0000256" key="1">
    <source>
        <dbReference type="SAM" id="Phobius"/>
    </source>
</evidence>
<feature type="transmembrane region" description="Helical" evidence="1">
    <location>
        <begin position="7"/>
        <end position="24"/>
    </location>
</feature>
<evidence type="ECO:0000313" key="4">
    <source>
        <dbReference type="Proteomes" id="UP000075418"/>
    </source>
</evidence>
<keyword evidence="1" id="KW-0472">Membrane</keyword>
<dbReference type="AlphaFoldDB" id="A0A151A6B1"/>
<dbReference type="Proteomes" id="UP000075418">
    <property type="component" value="Unassembled WGS sequence"/>
</dbReference>
<comment type="caution">
    <text evidence="3">The sequence shown here is derived from an EMBL/GenBank/DDBJ whole genome shotgun (WGS) entry which is preliminary data.</text>
</comment>
<accession>A0A151A6B1</accession>
<dbReference type="InterPro" id="IPR025007">
    <property type="entry name" value="DUF3899"/>
</dbReference>
<organism evidence="3 4">
    <name type="scientific">Staphylococcus kloosii</name>
    <dbReference type="NCBI Taxonomy" id="29384"/>
    <lineage>
        <taxon>Bacteria</taxon>
        <taxon>Bacillati</taxon>
        <taxon>Bacillota</taxon>
        <taxon>Bacilli</taxon>
        <taxon>Bacillales</taxon>
        <taxon>Staphylococcaceae</taxon>
        <taxon>Staphylococcus</taxon>
    </lineage>
</organism>
<dbReference type="RefSeq" id="WP_061855112.1">
    <property type="nucleotide sequence ID" value="NZ_LUGM01000002.1"/>
</dbReference>
<gene>
    <name evidence="3" type="ORF">A0131_09270</name>
</gene>
<proteinExistence type="predicted"/>
<dbReference type="Pfam" id="PF13038">
    <property type="entry name" value="DUF3899"/>
    <property type="match status" value="1"/>
</dbReference>
<sequence length="124" mass="14552">MQLFRKLIIWILLAPLCSCLIWIFSDKSFIDFLNILFYTSAVLSIITFVLIIVQDGVFDVTSYGFRKLKYQFSTKKQRASMSNDDFFNPQQVKKDVYVVTSWVKYAFLINLSYFAITIIISFLI</sequence>
<keyword evidence="1" id="KW-0812">Transmembrane</keyword>
<evidence type="ECO:0000313" key="3">
    <source>
        <dbReference type="EMBL" id="KYH14959.1"/>
    </source>
</evidence>
<feature type="domain" description="DUF3899" evidence="2">
    <location>
        <begin position="34"/>
        <end position="122"/>
    </location>
</feature>
<name>A0A151A6B1_9STAP</name>
<protein>
    <recommendedName>
        <fullName evidence="2">DUF3899 domain-containing protein</fullName>
    </recommendedName>
</protein>
<reference evidence="3 4" key="1">
    <citation type="submission" date="2016-02" db="EMBL/GenBank/DDBJ databases">
        <title>Draft genome sequence of hydrocarbon degrading Staphylococcus saprophyticus Strain CNV2, isolated from crude-oil contaminated soil from Noonmati Oil Refinery, Guwahati, Assam, India.</title>
        <authorList>
            <person name="Mukherjee A."/>
            <person name="Chettri B."/>
            <person name="Langpoklakpam J."/>
            <person name="Singh A.K."/>
            <person name="Chattopadhyay D.J."/>
        </authorList>
    </citation>
    <scope>NUCLEOTIDE SEQUENCE [LARGE SCALE GENOMIC DNA]</scope>
    <source>
        <strain evidence="3 4">CNV2</strain>
    </source>
</reference>
<feature type="transmembrane region" description="Helical" evidence="1">
    <location>
        <begin position="36"/>
        <end position="58"/>
    </location>
</feature>
<feature type="transmembrane region" description="Helical" evidence="1">
    <location>
        <begin position="102"/>
        <end position="123"/>
    </location>
</feature>
<keyword evidence="1" id="KW-1133">Transmembrane helix</keyword>
<evidence type="ECO:0000259" key="2">
    <source>
        <dbReference type="Pfam" id="PF13038"/>
    </source>
</evidence>
<dbReference type="EMBL" id="LUGM01000002">
    <property type="protein sequence ID" value="KYH14959.1"/>
    <property type="molecule type" value="Genomic_DNA"/>
</dbReference>